<dbReference type="EMBL" id="LWDF02000245">
    <property type="protein sequence ID" value="KAE8251464.1"/>
    <property type="molecule type" value="Genomic_DNA"/>
</dbReference>
<keyword evidence="3" id="KW-1185">Reference proteome</keyword>
<reference evidence="2" key="1">
    <citation type="submission" date="2016-04" db="EMBL/GenBank/DDBJ databases">
        <authorList>
            <person name="Nguyen H.D."/>
            <person name="Samba Siva P."/>
            <person name="Cullis J."/>
            <person name="Levesque C.A."/>
            <person name="Hambleton S."/>
        </authorList>
    </citation>
    <scope>NUCLEOTIDE SEQUENCE</scope>
    <source>
        <strain evidence="2">DAOMC 236416</strain>
    </source>
</reference>
<evidence type="ECO:0000313" key="2">
    <source>
        <dbReference type="EMBL" id="KAE8251464.1"/>
    </source>
</evidence>
<sequence>MSINRADVSTYTTFCETHHQIPVIQISDLHVSIIGKERPFYIKIDTVVMSKDGKAHDGEANVYWKNDQPAYGSLLYGVMTIGVNTAGMAFYFNNLDVEVRPGDVADGNYRPRHISRVPMQIRAVGKIIRKEGTVVTIEVETYIGTGKSKFHIRFNVPAHLMEKVPPVGGYAGGRGPLLSVLPVSKPADSGTFNSHRTDPKVPAAGLDVEMEQLYVGTMRQANVKDEAGKREWIKSLTEEGTTSSVAAAPKLAGPTNVNSLTTFCEAYHRFMIVTVTDTTSKLVIVRTVGTNGTACDFNMTWPQDEIPPLRTVFGMIANISVDNGINVMVPVPSTVDVRPGHPDDDNYRKDQILRGPCRLRAGGRVVYSTRTELVLVGCIEVHGKEMPFQTTFLIPERDGNKNDRWSRYTAVALGQFVSASGTLASISSGSNSMITVDIVQLTNAPVGQFVASTTAAGVSTSKNISLSAWDAPSSTPTTPSGTWKNGWDAASGSSGTAPGPSTAGGSISRILSQQDEGGQTPTSTDGGVAPLPQAGTADSTAQTQSTVDVGDQQTGDDAADQSLNLSRADGKKRAGVYSDKGRAAKVSRS</sequence>
<dbReference type="AlphaFoldDB" id="A0A177TE52"/>
<evidence type="ECO:0000256" key="1">
    <source>
        <dbReference type="SAM" id="MobiDB-lite"/>
    </source>
</evidence>
<feature type="region of interest" description="Disordered" evidence="1">
    <location>
        <begin position="467"/>
        <end position="589"/>
    </location>
</feature>
<feature type="compositionally biased region" description="Low complexity" evidence="1">
    <location>
        <begin position="546"/>
        <end position="556"/>
    </location>
</feature>
<protein>
    <submittedName>
        <fullName evidence="2">Uncharacterized protein</fullName>
    </submittedName>
</protein>
<reference evidence="2" key="2">
    <citation type="journal article" date="2019" name="IMA Fungus">
        <title>Genome sequencing and comparison of five Tilletia species to identify candidate genes for the detection of regulated species infecting wheat.</title>
        <authorList>
            <person name="Nguyen H.D.T."/>
            <person name="Sultana T."/>
            <person name="Kesanakurti P."/>
            <person name="Hambleton S."/>
        </authorList>
    </citation>
    <scope>NUCLEOTIDE SEQUENCE</scope>
    <source>
        <strain evidence="2">DAOMC 236416</strain>
    </source>
</reference>
<name>A0A177TE52_9BASI</name>
<proteinExistence type="predicted"/>
<gene>
    <name evidence="2" type="ORF">A4X13_0g3982</name>
</gene>
<organism evidence="2 3">
    <name type="scientific">Tilletia indica</name>
    <dbReference type="NCBI Taxonomy" id="43049"/>
    <lineage>
        <taxon>Eukaryota</taxon>
        <taxon>Fungi</taxon>
        <taxon>Dikarya</taxon>
        <taxon>Basidiomycota</taxon>
        <taxon>Ustilaginomycotina</taxon>
        <taxon>Exobasidiomycetes</taxon>
        <taxon>Tilletiales</taxon>
        <taxon>Tilletiaceae</taxon>
        <taxon>Tilletia</taxon>
    </lineage>
</organism>
<feature type="compositionally biased region" description="Polar residues" evidence="1">
    <location>
        <begin position="509"/>
        <end position="525"/>
    </location>
</feature>
<feature type="compositionally biased region" description="Polar residues" evidence="1">
    <location>
        <begin position="536"/>
        <end position="545"/>
    </location>
</feature>
<accession>A0A177TE52</accession>
<feature type="compositionally biased region" description="Low complexity" evidence="1">
    <location>
        <begin position="489"/>
        <end position="506"/>
    </location>
</feature>
<dbReference type="Proteomes" id="UP000077521">
    <property type="component" value="Unassembled WGS sequence"/>
</dbReference>
<comment type="caution">
    <text evidence="2">The sequence shown here is derived from an EMBL/GenBank/DDBJ whole genome shotgun (WGS) entry which is preliminary data.</text>
</comment>
<evidence type="ECO:0000313" key="3">
    <source>
        <dbReference type="Proteomes" id="UP000077521"/>
    </source>
</evidence>